<protein>
    <recommendedName>
        <fullName evidence="4">SH3 domain-containing protein</fullName>
    </recommendedName>
</protein>
<evidence type="ECO:0000313" key="2">
    <source>
        <dbReference type="EMBL" id="UQA96404.1"/>
    </source>
</evidence>
<keyword evidence="1" id="KW-0732">Signal</keyword>
<reference evidence="2" key="1">
    <citation type="submission" date="2021-10" db="EMBL/GenBank/DDBJ databases">
        <title>Streptomyces nigrumlapis sp.nov.,an antimicrobial producing actinobacterium isolated from Black Gobi rocks.</title>
        <authorList>
            <person name="Wen Y."/>
            <person name="Zhang W."/>
            <person name="Liu X.G."/>
        </authorList>
    </citation>
    <scope>NUCLEOTIDE SEQUENCE</scope>
    <source>
        <strain evidence="2">ST13-2-2</strain>
    </source>
</reference>
<name>A0ABY4MI69_9ACTN</name>
<dbReference type="Proteomes" id="UP000830115">
    <property type="component" value="Chromosome"/>
</dbReference>
<keyword evidence="3" id="KW-1185">Reference proteome</keyword>
<feature type="signal peptide" evidence="1">
    <location>
        <begin position="1"/>
        <end position="27"/>
    </location>
</feature>
<organism evidence="2 3">
    <name type="scientific">Streptomyces halobius</name>
    <dbReference type="NCBI Taxonomy" id="2879846"/>
    <lineage>
        <taxon>Bacteria</taxon>
        <taxon>Bacillati</taxon>
        <taxon>Actinomycetota</taxon>
        <taxon>Actinomycetes</taxon>
        <taxon>Kitasatosporales</taxon>
        <taxon>Streptomycetaceae</taxon>
        <taxon>Streptomyces</taxon>
    </lineage>
</organism>
<dbReference type="Gene3D" id="2.30.30.40">
    <property type="entry name" value="SH3 Domains"/>
    <property type="match status" value="1"/>
</dbReference>
<dbReference type="EMBL" id="CP086322">
    <property type="protein sequence ID" value="UQA96404.1"/>
    <property type="molecule type" value="Genomic_DNA"/>
</dbReference>
<accession>A0ABY4MI69</accession>
<sequence length="119" mass="12211">MKLKFVGPAIASAALIGAAMTGGTAAAATPGTTHTAVTATSASAACVYAEAQANVKIRAKRELNSTARGLFLKGATTCIRDKAKGQSYNLCGRSGNDWMKITYRGKTGWIPGACGSREL</sequence>
<gene>
    <name evidence="2" type="ORF">K9S39_35060</name>
</gene>
<evidence type="ECO:0000313" key="3">
    <source>
        <dbReference type="Proteomes" id="UP000830115"/>
    </source>
</evidence>
<evidence type="ECO:0008006" key="4">
    <source>
        <dbReference type="Google" id="ProtNLM"/>
    </source>
</evidence>
<evidence type="ECO:0000256" key="1">
    <source>
        <dbReference type="SAM" id="SignalP"/>
    </source>
</evidence>
<dbReference type="RefSeq" id="WP_248867305.1">
    <property type="nucleotide sequence ID" value="NZ_CP086322.1"/>
</dbReference>
<feature type="chain" id="PRO_5045306683" description="SH3 domain-containing protein" evidence="1">
    <location>
        <begin position="28"/>
        <end position="119"/>
    </location>
</feature>
<proteinExistence type="predicted"/>